<evidence type="ECO:0000313" key="3">
    <source>
        <dbReference type="Proteomes" id="UP001054837"/>
    </source>
</evidence>
<feature type="compositionally biased region" description="Basic and acidic residues" evidence="1">
    <location>
        <begin position="79"/>
        <end position="92"/>
    </location>
</feature>
<organism evidence="2 3">
    <name type="scientific">Caerostris darwini</name>
    <dbReference type="NCBI Taxonomy" id="1538125"/>
    <lineage>
        <taxon>Eukaryota</taxon>
        <taxon>Metazoa</taxon>
        <taxon>Ecdysozoa</taxon>
        <taxon>Arthropoda</taxon>
        <taxon>Chelicerata</taxon>
        <taxon>Arachnida</taxon>
        <taxon>Araneae</taxon>
        <taxon>Araneomorphae</taxon>
        <taxon>Entelegynae</taxon>
        <taxon>Araneoidea</taxon>
        <taxon>Araneidae</taxon>
        <taxon>Caerostris</taxon>
    </lineage>
</organism>
<proteinExistence type="predicted"/>
<keyword evidence="3" id="KW-1185">Reference proteome</keyword>
<dbReference type="AlphaFoldDB" id="A0AAV4X5C0"/>
<reference evidence="2 3" key="1">
    <citation type="submission" date="2021-06" db="EMBL/GenBank/DDBJ databases">
        <title>Caerostris darwini draft genome.</title>
        <authorList>
            <person name="Kono N."/>
            <person name="Arakawa K."/>
        </authorList>
    </citation>
    <scope>NUCLEOTIDE SEQUENCE [LARGE SCALE GENOMIC DNA]</scope>
</reference>
<comment type="caution">
    <text evidence="2">The sequence shown here is derived from an EMBL/GenBank/DDBJ whole genome shotgun (WGS) entry which is preliminary data.</text>
</comment>
<feature type="region of interest" description="Disordered" evidence="1">
    <location>
        <begin position="68"/>
        <end position="92"/>
    </location>
</feature>
<name>A0AAV4X5C0_9ARAC</name>
<evidence type="ECO:0000256" key="1">
    <source>
        <dbReference type="SAM" id="MobiDB-lite"/>
    </source>
</evidence>
<gene>
    <name evidence="2" type="ORF">CDAR_194961</name>
</gene>
<sequence>MKRIREEYRWLSLIYIFFRTLMRSMRVSKASKIHVRDFIASESIYQPKLSIHTLSDVAQKNSSNHVIRPDLSIPAIPRQTEEGDHTVNDSHQ</sequence>
<evidence type="ECO:0000313" key="2">
    <source>
        <dbReference type="EMBL" id="GIY90471.1"/>
    </source>
</evidence>
<dbReference type="EMBL" id="BPLQ01015713">
    <property type="protein sequence ID" value="GIY90471.1"/>
    <property type="molecule type" value="Genomic_DNA"/>
</dbReference>
<accession>A0AAV4X5C0</accession>
<protein>
    <submittedName>
        <fullName evidence="2">Uncharacterized protein</fullName>
    </submittedName>
</protein>
<dbReference type="Proteomes" id="UP001054837">
    <property type="component" value="Unassembled WGS sequence"/>
</dbReference>